<name>A0ABP5UX15_9ACTN</name>
<sequence>MHFRLIADGGALLDEGDGTAEMAGGALIVTPQAGAVLRVAPGDIVQIDEPQPYVIGLHLSDGARLELSRLGNMRTQVLAELAEARVTDTEQVLLLDGVGTPESFPGAADGAPADLRLYDDALVIVPAGGLAEKIPYPFVRGLTTDASGYTILVEVPGRPPIALGRLARRTSEFLDLLRARVGAASGRTAHFLAALLPGLGPVALRSVAAQLRDGLAAARPDLEAVEPTVFPALLDAACAPDRAATARQLLGRGQTWLGFKQTVSVQREGSGAGPWRDSARPPVFDHDGGGGYFASGASGMFAAGMMSAGPPYAMGFDGPFASLGPALAYGMLGMGGLQGVSAGGPHVPRSVFPHENVTPAHTDYAALTAADDPAVLAFLLCLTPSGHLVYEVLNAPDHATYVFGCRDADQAAQLNRALDLLGFRVEGIYADASSAGSQYRKAAERLPALRILRERFVGRVIHTDGWDAKLADLLR</sequence>
<gene>
    <name evidence="1" type="ORF">GCM10010170_101170</name>
</gene>
<dbReference type="EMBL" id="BAAARV010000120">
    <property type="protein sequence ID" value="GAA2389553.1"/>
    <property type="molecule type" value="Genomic_DNA"/>
</dbReference>
<accession>A0ABP5UX15</accession>
<comment type="caution">
    <text evidence="1">The sequence shown here is derived from an EMBL/GenBank/DDBJ whole genome shotgun (WGS) entry which is preliminary data.</text>
</comment>
<proteinExistence type="predicted"/>
<protein>
    <submittedName>
        <fullName evidence="1">Uncharacterized protein</fullName>
    </submittedName>
</protein>
<dbReference type="RefSeq" id="WP_344619907.1">
    <property type="nucleotide sequence ID" value="NZ_BAAARV010000120.1"/>
</dbReference>
<organism evidence="1 2">
    <name type="scientific">Dactylosporangium salmoneum</name>
    <dbReference type="NCBI Taxonomy" id="53361"/>
    <lineage>
        <taxon>Bacteria</taxon>
        <taxon>Bacillati</taxon>
        <taxon>Actinomycetota</taxon>
        <taxon>Actinomycetes</taxon>
        <taxon>Micromonosporales</taxon>
        <taxon>Micromonosporaceae</taxon>
        <taxon>Dactylosporangium</taxon>
    </lineage>
</organism>
<reference evidence="2" key="1">
    <citation type="journal article" date="2019" name="Int. J. Syst. Evol. Microbiol.">
        <title>The Global Catalogue of Microorganisms (GCM) 10K type strain sequencing project: providing services to taxonomists for standard genome sequencing and annotation.</title>
        <authorList>
            <consortium name="The Broad Institute Genomics Platform"/>
            <consortium name="The Broad Institute Genome Sequencing Center for Infectious Disease"/>
            <person name="Wu L."/>
            <person name="Ma J."/>
        </authorList>
    </citation>
    <scope>NUCLEOTIDE SEQUENCE [LARGE SCALE GENOMIC DNA]</scope>
    <source>
        <strain evidence="2">JCM 3272</strain>
    </source>
</reference>
<evidence type="ECO:0000313" key="1">
    <source>
        <dbReference type="EMBL" id="GAA2389553.1"/>
    </source>
</evidence>
<dbReference type="Proteomes" id="UP001501444">
    <property type="component" value="Unassembled WGS sequence"/>
</dbReference>
<keyword evidence="2" id="KW-1185">Reference proteome</keyword>
<evidence type="ECO:0000313" key="2">
    <source>
        <dbReference type="Proteomes" id="UP001501444"/>
    </source>
</evidence>